<evidence type="ECO:0000256" key="3">
    <source>
        <dbReference type="ARBA" id="ARBA00022989"/>
    </source>
</evidence>
<evidence type="ECO:0000313" key="9">
    <source>
        <dbReference type="Proteomes" id="UP000297429"/>
    </source>
</evidence>
<protein>
    <submittedName>
        <fullName evidence="7">DUF4870 domain-containing protein</fullName>
    </submittedName>
</protein>
<keyword evidence="9" id="KW-1185">Reference proteome</keyword>
<gene>
    <name evidence="6" type="ORF">BCL90_0338</name>
    <name evidence="7" type="ORF">E3V97_10060</name>
</gene>
<proteinExistence type="predicted"/>
<feature type="transmembrane region" description="Helical" evidence="5">
    <location>
        <begin position="67"/>
        <end position="87"/>
    </location>
</feature>
<comment type="caution">
    <text evidence="6">The sequence shown here is derived from an EMBL/GenBank/DDBJ whole genome shotgun (WGS) entry which is preliminary data.</text>
</comment>
<evidence type="ECO:0000256" key="5">
    <source>
        <dbReference type="SAM" id="Phobius"/>
    </source>
</evidence>
<reference evidence="7 9" key="2">
    <citation type="submission" date="2019-03" db="EMBL/GenBank/DDBJ databases">
        <authorList>
            <person name="He R.-H."/>
        </authorList>
    </citation>
    <scope>NUCLEOTIDE SEQUENCE [LARGE SCALE GENOMIC DNA]</scope>
    <source>
        <strain evidence="7 9">DSM 19624</strain>
    </source>
</reference>
<dbReference type="EMBL" id="SOPX01000002">
    <property type="protein sequence ID" value="TFB30961.1"/>
    <property type="molecule type" value="Genomic_DNA"/>
</dbReference>
<dbReference type="Proteomes" id="UP000297429">
    <property type="component" value="Unassembled WGS sequence"/>
</dbReference>
<feature type="transmembrane region" description="Helical" evidence="5">
    <location>
        <begin position="6"/>
        <end position="24"/>
    </location>
</feature>
<comment type="subcellular location">
    <subcellularLocation>
        <location evidence="1">Membrane</location>
        <topology evidence="1">Multi-pass membrane protein</topology>
    </subcellularLocation>
</comment>
<evidence type="ECO:0000313" key="7">
    <source>
        <dbReference type="EMBL" id="TFB30961.1"/>
    </source>
</evidence>
<keyword evidence="4 5" id="KW-0472">Membrane</keyword>
<dbReference type="AlphaFoldDB" id="A0A497Y9W4"/>
<organism evidence="6 8">
    <name type="scientific">Pedobacter alluvionis</name>
    <dbReference type="NCBI Taxonomy" id="475253"/>
    <lineage>
        <taxon>Bacteria</taxon>
        <taxon>Pseudomonadati</taxon>
        <taxon>Bacteroidota</taxon>
        <taxon>Sphingobacteriia</taxon>
        <taxon>Sphingobacteriales</taxon>
        <taxon>Sphingobacteriaceae</taxon>
        <taxon>Pedobacter</taxon>
    </lineage>
</organism>
<sequence length="110" mass="12102">MKQKTIAIVAYITVIGWIISYLEFKKSSEKSSLANYHLGQSLGIIITSILLSVLSSVILAIIPSLGFIFYLILLLPFILMLLGIVTANNSLEKPVPLIGKVFEGKFNFIS</sequence>
<evidence type="ECO:0000313" key="6">
    <source>
        <dbReference type="EMBL" id="RLJ79631.1"/>
    </source>
</evidence>
<dbReference type="Pfam" id="PF09685">
    <property type="entry name" value="MamF_MmsF"/>
    <property type="match status" value="1"/>
</dbReference>
<dbReference type="Proteomes" id="UP000273898">
    <property type="component" value="Unassembled WGS sequence"/>
</dbReference>
<keyword evidence="2 5" id="KW-0812">Transmembrane</keyword>
<evidence type="ECO:0000256" key="2">
    <source>
        <dbReference type="ARBA" id="ARBA00022692"/>
    </source>
</evidence>
<dbReference type="RefSeq" id="WP_121283416.1">
    <property type="nucleotide sequence ID" value="NZ_RCCK01000010.1"/>
</dbReference>
<evidence type="ECO:0000256" key="4">
    <source>
        <dbReference type="ARBA" id="ARBA00023136"/>
    </source>
</evidence>
<dbReference type="EMBL" id="RCCK01000010">
    <property type="protein sequence ID" value="RLJ79631.1"/>
    <property type="molecule type" value="Genomic_DNA"/>
</dbReference>
<evidence type="ECO:0000256" key="1">
    <source>
        <dbReference type="ARBA" id="ARBA00004141"/>
    </source>
</evidence>
<dbReference type="InterPro" id="IPR019109">
    <property type="entry name" value="MamF_MmsF"/>
</dbReference>
<name>A0A497Y9W4_9SPHI</name>
<evidence type="ECO:0000313" key="8">
    <source>
        <dbReference type="Proteomes" id="UP000273898"/>
    </source>
</evidence>
<keyword evidence="3 5" id="KW-1133">Transmembrane helix</keyword>
<reference evidence="6 8" key="1">
    <citation type="submission" date="2018-10" db="EMBL/GenBank/DDBJ databases">
        <title>Genomic Encyclopedia of Archaeal and Bacterial Type Strains, Phase II (KMG-II): from individual species to whole genera.</title>
        <authorList>
            <person name="Goeker M."/>
        </authorList>
    </citation>
    <scope>NUCLEOTIDE SEQUENCE [LARGE SCALE GENOMIC DNA]</scope>
    <source>
        <strain evidence="6 8">DSM 19624</strain>
    </source>
</reference>
<accession>A0A497Y9W4</accession>
<feature type="transmembrane region" description="Helical" evidence="5">
    <location>
        <begin position="36"/>
        <end position="61"/>
    </location>
</feature>